<keyword evidence="2" id="KW-0645">Protease</keyword>
<comment type="caution">
    <text evidence="6">The sequence shown here is derived from an EMBL/GenBank/DDBJ whole genome shotgun (WGS) entry which is preliminary data.</text>
</comment>
<evidence type="ECO:0000313" key="7">
    <source>
        <dbReference type="Proteomes" id="UP000234275"/>
    </source>
</evidence>
<gene>
    <name evidence="6" type="ORF">P170DRAFT_445945</name>
</gene>
<accession>A0A2I2GCM8</accession>
<sequence length="547" mass="61181">MVLFSSPTFGLGLHNLKFMRELELAAELGVDPGQYLSDQSSFHNSLVSHGPNQAPAIPAEYVEIPIDHSNVSVGTYKNRFWVNEDFYVPGNPIILYDAGESSAEGTAQSRLTSDFSFFRKMLQELNAIGIVWEHRYFGHSLPFPVNIDTPAEHLQYLTTRQALQDIPHFAKTFSRDSYPDLDLTPKSTPWVMVGGSYAGSRAAFTRNEYPDTIFAAFSSSAPVQAQVNMSIYFDQVHRGMVANGLENCTKDIHAALDYIDEQLSEPQTSASIKKLFLGDEADKNSNEDFTTALSSIYNFFQSYGTAGTSVGSLEDFCNYLEVDPETNQTAGPEGLAPTHGNKYLAERWASWPVFTPLVNINSGTNCRQDNDSLPLDCELSSFITDPDSISWTWQYCTEWGFYQSNNFGRHGLLSRYQTLEYQQWICDQQFPGIIPPRPQTDALNAELGGWDIRPSNVYFSGGEFDPWRTLSIVSTEEIAPQDITWTNEIPECGVTRANTIFGQVLENSMHCYDFQALSTPGKASRELFQTALKEWLKCYKPAEGGGS</sequence>
<name>A0A2I2GCM8_9EURO</name>
<dbReference type="InterPro" id="IPR029058">
    <property type="entry name" value="AB_hydrolase_fold"/>
</dbReference>
<keyword evidence="5" id="KW-0325">Glycoprotein</keyword>
<reference evidence="6 7" key="1">
    <citation type="submission" date="2016-12" db="EMBL/GenBank/DDBJ databases">
        <title>The genomes of Aspergillus section Nigri reveals drivers in fungal speciation.</title>
        <authorList>
            <consortium name="DOE Joint Genome Institute"/>
            <person name="Vesth T.C."/>
            <person name="Nybo J."/>
            <person name="Theobald S."/>
            <person name="Brandl J."/>
            <person name="Frisvad J.C."/>
            <person name="Nielsen K.F."/>
            <person name="Lyhne E.K."/>
            <person name="Kogle M.E."/>
            <person name="Kuo A."/>
            <person name="Riley R."/>
            <person name="Clum A."/>
            <person name="Nolan M."/>
            <person name="Lipzen A."/>
            <person name="Salamov A."/>
            <person name="Henrissat B."/>
            <person name="Wiebenga A."/>
            <person name="De Vries R.P."/>
            <person name="Grigoriev I.V."/>
            <person name="Mortensen U.H."/>
            <person name="Andersen M.R."/>
            <person name="Baker S.E."/>
        </authorList>
    </citation>
    <scope>NUCLEOTIDE SEQUENCE [LARGE SCALE GENOMIC DNA]</scope>
    <source>
        <strain evidence="6 7">IBT 23096</strain>
    </source>
</reference>
<dbReference type="PANTHER" id="PTHR11010">
    <property type="entry name" value="PROTEASE S28 PRO-X CARBOXYPEPTIDASE-RELATED"/>
    <property type="match status" value="1"/>
</dbReference>
<dbReference type="GO" id="GO:0008239">
    <property type="term" value="F:dipeptidyl-peptidase activity"/>
    <property type="evidence" value="ECO:0007669"/>
    <property type="project" value="TreeGrafter"/>
</dbReference>
<evidence type="ECO:0000256" key="4">
    <source>
        <dbReference type="ARBA" id="ARBA00022801"/>
    </source>
</evidence>
<evidence type="ECO:0000313" key="6">
    <source>
        <dbReference type="EMBL" id="PLB50633.1"/>
    </source>
</evidence>
<dbReference type="SUPFAM" id="SSF53474">
    <property type="entry name" value="alpha/beta-Hydrolases"/>
    <property type="match status" value="1"/>
</dbReference>
<dbReference type="RefSeq" id="XP_024705935.1">
    <property type="nucleotide sequence ID" value="XM_024850748.1"/>
</dbReference>
<dbReference type="AlphaFoldDB" id="A0A2I2GCM8"/>
<dbReference type="GO" id="GO:0006508">
    <property type="term" value="P:proteolysis"/>
    <property type="evidence" value="ECO:0007669"/>
    <property type="project" value="UniProtKB-KW"/>
</dbReference>
<dbReference type="FunFam" id="3.40.50.1820:FF:000636">
    <property type="entry name" value="Serine peptidase, family S28, putative"/>
    <property type="match status" value="1"/>
</dbReference>
<evidence type="ECO:0000256" key="1">
    <source>
        <dbReference type="ARBA" id="ARBA00011079"/>
    </source>
</evidence>
<comment type="similarity">
    <text evidence="1">Belongs to the peptidase S28 family.</text>
</comment>
<keyword evidence="4" id="KW-0378">Hydrolase</keyword>
<dbReference type="OrthoDB" id="1735038at2759"/>
<keyword evidence="7" id="KW-1185">Reference proteome</keyword>
<proteinExistence type="inferred from homology"/>
<dbReference type="GO" id="GO:0070008">
    <property type="term" value="F:serine-type exopeptidase activity"/>
    <property type="evidence" value="ECO:0007669"/>
    <property type="project" value="InterPro"/>
</dbReference>
<dbReference type="VEuPathDB" id="FungiDB:P170DRAFT_445945"/>
<dbReference type="Gene3D" id="3.40.50.1820">
    <property type="entry name" value="alpha/beta hydrolase"/>
    <property type="match status" value="2"/>
</dbReference>
<evidence type="ECO:0000256" key="5">
    <source>
        <dbReference type="ARBA" id="ARBA00023180"/>
    </source>
</evidence>
<dbReference type="InterPro" id="IPR008758">
    <property type="entry name" value="Peptidase_S28"/>
</dbReference>
<dbReference type="Proteomes" id="UP000234275">
    <property type="component" value="Unassembled WGS sequence"/>
</dbReference>
<dbReference type="EMBL" id="MSFO01000003">
    <property type="protein sequence ID" value="PLB50633.1"/>
    <property type="molecule type" value="Genomic_DNA"/>
</dbReference>
<keyword evidence="3" id="KW-0732">Signal</keyword>
<dbReference type="PANTHER" id="PTHR11010:SF109">
    <property type="entry name" value="PEPTIDASE, FAMILY S28, PUTATIVE (AFU_ORTHOLOGUE AFUA_4G03790)-RELATED"/>
    <property type="match status" value="1"/>
</dbReference>
<dbReference type="GeneID" id="36558447"/>
<evidence type="ECO:0000256" key="2">
    <source>
        <dbReference type="ARBA" id="ARBA00022670"/>
    </source>
</evidence>
<evidence type="ECO:0000256" key="3">
    <source>
        <dbReference type="ARBA" id="ARBA00022729"/>
    </source>
</evidence>
<protein>
    <submittedName>
        <fullName evidence="6">Putative serine peptidase, family S28</fullName>
    </submittedName>
</protein>
<organism evidence="6 7">
    <name type="scientific">Aspergillus steynii IBT 23096</name>
    <dbReference type="NCBI Taxonomy" id="1392250"/>
    <lineage>
        <taxon>Eukaryota</taxon>
        <taxon>Fungi</taxon>
        <taxon>Dikarya</taxon>
        <taxon>Ascomycota</taxon>
        <taxon>Pezizomycotina</taxon>
        <taxon>Eurotiomycetes</taxon>
        <taxon>Eurotiomycetidae</taxon>
        <taxon>Eurotiales</taxon>
        <taxon>Aspergillaceae</taxon>
        <taxon>Aspergillus</taxon>
        <taxon>Aspergillus subgen. Circumdati</taxon>
    </lineage>
</organism>
<dbReference type="Pfam" id="PF05577">
    <property type="entry name" value="Peptidase_S28"/>
    <property type="match status" value="1"/>
</dbReference>